<keyword evidence="3" id="KW-0472">Membrane</keyword>
<dbReference type="PANTHER" id="PTHR43649">
    <property type="entry name" value="ARABINOSE-BINDING PROTEIN-RELATED"/>
    <property type="match status" value="1"/>
</dbReference>
<sequence length="529" mass="58527">MKTRTTRTSLAILLSAVMTALAACSGNSGGGSEPAPSTGGETQQTTDNKGAEAPAEQEPAKQEPLKISFMVPGFDPENLGYPDDDSIIIKTIEEYTNADLTMQFVPNSSYPDKMNITLASGELPTLMVTDPKNPSFINAARNGAFWEIGPYLKDYENLAQANPVVLNNTSIDGKLYGIYRARTLGRNGMTLNSDWMKNLGLEAPKTLDEFYNVMKAFSENDPDGNGKDDTYGIVITKWHGPWDIMQVWFGAPNKWGEDASGNLVPTHMTPEYREALKFFKKMYDEKLVNEDFAVMDSAVWNDPFVNGEVGVFVDVADNARRLDGSMQEKYGKRDESYTAVFQAPVGPKGHRDMPTSGYNGVIAISKSAVKTEEELKRVLTFLDQLNDVEMQMVLENGIEGRHYNMVDGFVVPIEDQEAGLKKERLSLNQMTMYIGPVIPTREQTAINVMIADVQKKNEEIIVGNPAEPLVSEVYAQKGQQLDNIINDARIQYIVGQIDDAGLDAAIDLWLSTGGQDYIDEINKLYKASK</sequence>
<dbReference type="Pfam" id="PF01547">
    <property type="entry name" value="SBP_bac_1"/>
    <property type="match status" value="1"/>
</dbReference>
<keyword evidence="2 7" id="KW-0732">Signal</keyword>
<gene>
    <name evidence="8" type="ORF">FE782_24860</name>
</gene>
<dbReference type="PROSITE" id="PS51257">
    <property type="entry name" value="PROKAR_LIPOPROTEIN"/>
    <property type="match status" value="1"/>
</dbReference>
<feature type="compositionally biased region" description="Polar residues" evidence="6">
    <location>
        <begin position="39"/>
        <end position="48"/>
    </location>
</feature>
<dbReference type="SUPFAM" id="SSF53850">
    <property type="entry name" value="Periplasmic binding protein-like II"/>
    <property type="match status" value="1"/>
</dbReference>
<keyword evidence="9" id="KW-1185">Reference proteome</keyword>
<evidence type="ECO:0000313" key="8">
    <source>
        <dbReference type="EMBL" id="TLS49642.1"/>
    </source>
</evidence>
<dbReference type="InterPro" id="IPR050490">
    <property type="entry name" value="Bact_solute-bd_prot1"/>
</dbReference>
<keyword evidence="5" id="KW-0449">Lipoprotein</keyword>
<comment type="caution">
    <text evidence="8">The sequence shown here is derived from an EMBL/GenBank/DDBJ whole genome shotgun (WGS) entry which is preliminary data.</text>
</comment>
<keyword evidence="1" id="KW-1003">Cell membrane</keyword>
<dbReference type="Proteomes" id="UP000309676">
    <property type="component" value="Unassembled WGS sequence"/>
</dbReference>
<name>A0A5R9G002_9BACL</name>
<accession>A0A5R9G002</accession>
<dbReference type="EMBL" id="VCIW01000020">
    <property type="protein sequence ID" value="TLS49642.1"/>
    <property type="molecule type" value="Genomic_DNA"/>
</dbReference>
<feature type="chain" id="PRO_5024314399" evidence="7">
    <location>
        <begin position="23"/>
        <end position="529"/>
    </location>
</feature>
<dbReference type="PANTHER" id="PTHR43649:SF33">
    <property type="entry name" value="POLYGALACTURONAN_RHAMNOGALACTURONAN-BINDING PROTEIN YTCQ"/>
    <property type="match status" value="1"/>
</dbReference>
<keyword evidence="4" id="KW-0564">Palmitate</keyword>
<proteinExistence type="predicted"/>
<evidence type="ECO:0000313" key="9">
    <source>
        <dbReference type="Proteomes" id="UP000309676"/>
    </source>
</evidence>
<dbReference type="InterPro" id="IPR006059">
    <property type="entry name" value="SBP"/>
</dbReference>
<evidence type="ECO:0000256" key="2">
    <source>
        <dbReference type="ARBA" id="ARBA00022729"/>
    </source>
</evidence>
<dbReference type="AlphaFoldDB" id="A0A5R9G002"/>
<evidence type="ECO:0000256" key="7">
    <source>
        <dbReference type="SAM" id="SignalP"/>
    </source>
</evidence>
<organism evidence="8 9">
    <name type="scientific">Paenibacillus antri</name>
    <dbReference type="NCBI Taxonomy" id="2582848"/>
    <lineage>
        <taxon>Bacteria</taxon>
        <taxon>Bacillati</taxon>
        <taxon>Bacillota</taxon>
        <taxon>Bacilli</taxon>
        <taxon>Bacillales</taxon>
        <taxon>Paenibacillaceae</taxon>
        <taxon>Paenibacillus</taxon>
    </lineage>
</organism>
<feature type="region of interest" description="Disordered" evidence="6">
    <location>
        <begin position="25"/>
        <end position="64"/>
    </location>
</feature>
<dbReference type="CDD" id="cd13580">
    <property type="entry name" value="PBP2_AlgQ_like_1"/>
    <property type="match status" value="1"/>
</dbReference>
<dbReference type="OrthoDB" id="9787283at2"/>
<evidence type="ECO:0000256" key="4">
    <source>
        <dbReference type="ARBA" id="ARBA00023139"/>
    </source>
</evidence>
<evidence type="ECO:0000256" key="1">
    <source>
        <dbReference type="ARBA" id="ARBA00022475"/>
    </source>
</evidence>
<dbReference type="Gene3D" id="3.40.190.10">
    <property type="entry name" value="Periplasmic binding protein-like II"/>
    <property type="match status" value="2"/>
</dbReference>
<feature type="signal peptide" evidence="7">
    <location>
        <begin position="1"/>
        <end position="22"/>
    </location>
</feature>
<evidence type="ECO:0000256" key="5">
    <source>
        <dbReference type="ARBA" id="ARBA00023288"/>
    </source>
</evidence>
<dbReference type="RefSeq" id="WP_138197085.1">
    <property type="nucleotide sequence ID" value="NZ_VCIW01000020.1"/>
</dbReference>
<protein>
    <submittedName>
        <fullName evidence="8">Extracellular solute-binding protein</fullName>
    </submittedName>
</protein>
<evidence type="ECO:0000256" key="6">
    <source>
        <dbReference type="SAM" id="MobiDB-lite"/>
    </source>
</evidence>
<reference evidence="8 9" key="1">
    <citation type="submission" date="2019-05" db="EMBL/GenBank/DDBJ databases">
        <authorList>
            <person name="Narsing Rao M.P."/>
            <person name="Li W.J."/>
        </authorList>
    </citation>
    <scope>NUCLEOTIDE SEQUENCE [LARGE SCALE GENOMIC DNA]</scope>
    <source>
        <strain evidence="8 9">SYSU_K30003</strain>
    </source>
</reference>
<evidence type="ECO:0000256" key="3">
    <source>
        <dbReference type="ARBA" id="ARBA00023136"/>
    </source>
</evidence>